<dbReference type="EMBL" id="JBBWRZ010000004">
    <property type="protein sequence ID" value="KAK8237601.1"/>
    <property type="molecule type" value="Genomic_DNA"/>
</dbReference>
<accession>A0ABR1YRI9</accession>
<organism evidence="1 2">
    <name type="scientific">Phyllosticta capitalensis</name>
    <dbReference type="NCBI Taxonomy" id="121624"/>
    <lineage>
        <taxon>Eukaryota</taxon>
        <taxon>Fungi</taxon>
        <taxon>Dikarya</taxon>
        <taxon>Ascomycota</taxon>
        <taxon>Pezizomycotina</taxon>
        <taxon>Dothideomycetes</taxon>
        <taxon>Dothideomycetes incertae sedis</taxon>
        <taxon>Botryosphaeriales</taxon>
        <taxon>Phyllostictaceae</taxon>
        <taxon>Phyllosticta</taxon>
    </lineage>
</organism>
<evidence type="ECO:0000313" key="2">
    <source>
        <dbReference type="Proteomes" id="UP001492380"/>
    </source>
</evidence>
<keyword evidence="2" id="KW-1185">Reference proteome</keyword>
<protein>
    <recommendedName>
        <fullName evidence="3">F-box domain-containing protein</fullName>
    </recommendedName>
</protein>
<reference evidence="1 2" key="1">
    <citation type="submission" date="2024-04" db="EMBL/GenBank/DDBJ databases">
        <title>Phyllosticta paracitricarpa is synonymous to the EU quarantine fungus P. citricarpa based on phylogenomic analyses.</title>
        <authorList>
            <consortium name="Lawrence Berkeley National Laboratory"/>
            <person name="Van Ingen-Buijs V.A."/>
            <person name="Van Westerhoven A.C."/>
            <person name="Haridas S."/>
            <person name="Skiadas P."/>
            <person name="Martin F."/>
            <person name="Groenewald J.Z."/>
            <person name="Crous P.W."/>
            <person name="Seidl M.F."/>
        </authorList>
    </citation>
    <scope>NUCLEOTIDE SEQUENCE [LARGE SCALE GENOMIC DNA]</scope>
    <source>
        <strain evidence="1 2">CBS 123374</strain>
    </source>
</reference>
<evidence type="ECO:0008006" key="3">
    <source>
        <dbReference type="Google" id="ProtNLM"/>
    </source>
</evidence>
<sequence>MDSKVTEQGVFGELPAEVRLEIFEQLDYGSTLFLAATNCYYRSSLDPLSLSDEKKVAFLRQAEWFQQHHDTSGPDAGFACTECFKVKKRHHFHGAQITGCGRKVPPHLVSAEFDKNGYIPPTRQCVECSKKFDIFFHGLEARVVRPQDGSAAKWLCGKCSTSFKSSHWGCRSCGSCVHLFRDYPLSHSPRCPICKEWLLEGRVVSLFEESSHPSADWPCVVNFHSLVSIASRPSLGPSTDVYIRFGPGSDARALSLLGSTSRARVRKR</sequence>
<gene>
    <name evidence="1" type="ORF">HDK90DRAFT_549402</name>
</gene>
<comment type="caution">
    <text evidence="1">The sequence shown here is derived from an EMBL/GenBank/DDBJ whole genome shotgun (WGS) entry which is preliminary data.</text>
</comment>
<dbReference type="Proteomes" id="UP001492380">
    <property type="component" value="Unassembled WGS sequence"/>
</dbReference>
<proteinExistence type="predicted"/>
<name>A0ABR1YRI9_9PEZI</name>
<evidence type="ECO:0000313" key="1">
    <source>
        <dbReference type="EMBL" id="KAK8237601.1"/>
    </source>
</evidence>